<reference evidence="4" key="1">
    <citation type="journal article" date="2019" name="Int. J. Syst. Evol. Microbiol.">
        <title>The Global Catalogue of Microorganisms (GCM) 10K type strain sequencing project: providing services to taxonomists for standard genome sequencing and annotation.</title>
        <authorList>
            <consortium name="The Broad Institute Genomics Platform"/>
            <consortium name="The Broad Institute Genome Sequencing Center for Infectious Disease"/>
            <person name="Wu L."/>
            <person name="Ma J."/>
        </authorList>
    </citation>
    <scope>NUCLEOTIDE SEQUENCE [LARGE SCALE GENOMIC DNA]</scope>
    <source>
        <strain evidence="4">JCM 17919</strain>
    </source>
</reference>
<dbReference type="EMBL" id="BAABGY010000016">
    <property type="protein sequence ID" value="GAA4341832.1"/>
    <property type="molecule type" value="Genomic_DNA"/>
</dbReference>
<evidence type="ECO:0000313" key="4">
    <source>
        <dbReference type="Proteomes" id="UP001501725"/>
    </source>
</evidence>
<evidence type="ECO:0000256" key="1">
    <source>
        <dbReference type="SAM" id="SignalP"/>
    </source>
</evidence>
<keyword evidence="1" id="KW-0732">Signal</keyword>
<proteinExistence type="predicted"/>
<sequence>MKKNLLLLLLLAGLQASAQVEPTAGTWKTWFLPSARALRLPAPPTGTREIDTVLAAQRALDAEGYQQVQYWTAGAPNFRWHSLLGKLWTTDTGSRGVLAQMLLATSIYDATIAAWDSKYAHRRPRPFSADRRIRVLGPRPESPSWPCEHSVAAGAAVAIFARFYPQLADSVERMAARSLAARIASGTAFPSDTRAGFALGKRVAEEAIARTAGYLPAGGWDGQRPAGPGVWNGKWPMLVMAAKARPVVLDSASQLRPGPPPDFAKDMAELRSYKQSFRSRANAFYYATQNFTDELLHQKLFEYNLLLNPPRAARIYAATAVATYDTFIACWDAKYAYWGMRPEQYDTTYQPLMPAPPFPGYPSGHAAMGGMVSGLYSYFFPAEKALFEKKAKDGAESRFQAGIHFRTDNEAGLELGRRVADAVLRRVQADGADRTPLWAGR</sequence>
<feature type="domain" description="Phosphatidic acid phosphatase type 2/haloperoxidase" evidence="2">
    <location>
        <begin position="110"/>
        <end position="201"/>
    </location>
</feature>
<dbReference type="InterPro" id="IPR000326">
    <property type="entry name" value="PAP2/HPO"/>
</dbReference>
<dbReference type="Proteomes" id="UP001501725">
    <property type="component" value="Unassembled WGS sequence"/>
</dbReference>
<dbReference type="SUPFAM" id="SSF48317">
    <property type="entry name" value="Acid phosphatase/Vanadium-dependent haloperoxidase"/>
    <property type="match status" value="2"/>
</dbReference>
<comment type="caution">
    <text evidence="3">The sequence shown here is derived from an EMBL/GenBank/DDBJ whole genome shotgun (WGS) entry which is preliminary data.</text>
</comment>
<gene>
    <name evidence="3" type="ORF">GCM10023184_40580</name>
</gene>
<feature type="signal peptide" evidence="1">
    <location>
        <begin position="1"/>
        <end position="18"/>
    </location>
</feature>
<accession>A0ABP8HNG9</accession>
<dbReference type="PANTHER" id="PTHR34599:SF1">
    <property type="entry name" value="PHOSPHATIDIC ACID PHOSPHATASE TYPE 2_HALOPEROXIDASE DOMAIN-CONTAINING PROTEIN"/>
    <property type="match status" value="1"/>
</dbReference>
<dbReference type="Pfam" id="PF01569">
    <property type="entry name" value="PAP2"/>
    <property type="match status" value="1"/>
</dbReference>
<feature type="chain" id="PRO_5045747300" description="Phosphatidic acid phosphatase type 2/haloperoxidase domain-containing protein" evidence="1">
    <location>
        <begin position="19"/>
        <end position="441"/>
    </location>
</feature>
<keyword evidence="4" id="KW-1185">Reference proteome</keyword>
<protein>
    <recommendedName>
        <fullName evidence="2">Phosphatidic acid phosphatase type 2/haloperoxidase domain-containing protein</fullName>
    </recommendedName>
</protein>
<dbReference type="Gene3D" id="1.10.606.20">
    <property type="match status" value="2"/>
</dbReference>
<dbReference type="PANTHER" id="PTHR34599">
    <property type="entry name" value="PEROXIDASE-RELATED"/>
    <property type="match status" value="1"/>
</dbReference>
<name>A0ABP8HNG9_9BACT</name>
<evidence type="ECO:0000313" key="3">
    <source>
        <dbReference type="EMBL" id="GAA4341832.1"/>
    </source>
</evidence>
<evidence type="ECO:0000259" key="2">
    <source>
        <dbReference type="Pfam" id="PF01569"/>
    </source>
</evidence>
<dbReference type="CDD" id="cd03398">
    <property type="entry name" value="PAP2_haloperoxidase"/>
    <property type="match status" value="1"/>
</dbReference>
<dbReference type="RefSeq" id="WP_345257749.1">
    <property type="nucleotide sequence ID" value="NZ_BAABGY010000016.1"/>
</dbReference>
<dbReference type="InterPro" id="IPR052559">
    <property type="entry name" value="V-haloperoxidase"/>
</dbReference>
<organism evidence="3 4">
    <name type="scientific">Flaviaesturariibacter amylovorans</name>
    <dbReference type="NCBI Taxonomy" id="1084520"/>
    <lineage>
        <taxon>Bacteria</taxon>
        <taxon>Pseudomonadati</taxon>
        <taxon>Bacteroidota</taxon>
        <taxon>Chitinophagia</taxon>
        <taxon>Chitinophagales</taxon>
        <taxon>Chitinophagaceae</taxon>
        <taxon>Flaviaestuariibacter</taxon>
    </lineage>
</organism>
<dbReference type="InterPro" id="IPR036938">
    <property type="entry name" value="PAP2/HPO_sf"/>
</dbReference>